<organism evidence="1 2">
    <name type="scientific">Devosia oryzisoli</name>
    <dbReference type="NCBI Taxonomy" id="2774138"/>
    <lineage>
        <taxon>Bacteria</taxon>
        <taxon>Pseudomonadati</taxon>
        <taxon>Pseudomonadota</taxon>
        <taxon>Alphaproteobacteria</taxon>
        <taxon>Hyphomicrobiales</taxon>
        <taxon>Devosiaceae</taxon>
        <taxon>Devosia</taxon>
    </lineage>
</organism>
<sequence length="319" mass="36428">MRRSDRTLALQLPRPSFALARLLRRPSFSASDYAMRWSKAELARLKEISLVAQRETPEHKLLFVLGVMPRSGTNFLFELLCQQPRIARPVPGFDEFPFLGTSEYFKDYKREFSRFHPSSGEAFGDLDWMGFAAAGLRNFIAVRNAGAQATAIKEPHVIGVELFEALFPRDQCLLVLRDGRYIVDSYMRSFARNRFSRTFEDVCLEWQAAASKFADFAQSADPARVKVVRYEELDADRRGHLSHIMAWVGLELDADALARVDELPVFGSSTHSARDGKVDWTPVKPSADFKPTTRAIEWDNKREETFERLCGDLNRAFGY</sequence>
<keyword evidence="2" id="KW-1185">Reference proteome</keyword>
<protein>
    <submittedName>
        <fullName evidence="1">Sulfotransferase</fullName>
    </submittedName>
</protein>
<dbReference type="InterPro" id="IPR027417">
    <property type="entry name" value="P-loop_NTPase"/>
</dbReference>
<dbReference type="SUPFAM" id="SSF52540">
    <property type="entry name" value="P-loop containing nucleoside triphosphate hydrolases"/>
    <property type="match status" value="1"/>
</dbReference>
<dbReference type="EMBL" id="JACYFU010000004">
    <property type="protein sequence ID" value="MBD8066778.1"/>
    <property type="molecule type" value="Genomic_DNA"/>
</dbReference>
<dbReference type="Proteomes" id="UP000654108">
    <property type="component" value="Unassembled WGS sequence"/>
</dbReference>
<accession>A0A927FXV6</accession>
<dbReference type="Pfam" id="PF13469">
    <property type="entry name" value="Sulfotransfer_3"/>
    <property type="match status" value="1"/>
</dbReference>
<name>A0A927FXV6_9HYPH</name>
<gene>
    <name evidence="1" type="ORF">IC608_14990</name>
</gene>
<dbReference type="Gene3D" id="3.40.50.300">
    <property type="entry name" value="P-loop containing nucleotide triphosphate hydrolases"/>
    <property type="match status" value="1"/>
</dbReference>
<evidence type="ECO:0000313" key="2">
    <source>
        <dbReference type="Proteomes" id="UP000654108"/>
    </source>
</evidence>
<comment type="caution">
    <text evidence="1">The sequence shown here is derived from an EMBL/GenBank/DDBJ whole genome shotgun (WGS) entry which is preliminary data.</text>
</comment>
<dbReference type="AlphaFoldDB" id="A0A927FXV6"/>
<evidence type="ECO:0000313" key="1">
    <source>
        <dbReference type="EMBL" id="MBD8066778.1"/>
    </source>
</evidence>
<proteinExistence type="predicted"/>
<reference evidence="1" key="1">
    <citation type="submission" date="2020-09" db="EMBL/GenBank/DDBJ databases">
        <title>Genome seq and assembly of Devosia sp.</title>
        <authorList>
            <person name="Chhetri G."/>
        </authorList>
    </citation>
    <scope>NUCLEOTIDE SEQUENCE</scope>
    <source>
        <strain evidence="1">PTR5</strain>
    </source>
</reference>
<dbReference type="RefSeq" id="WP_191777186.1">
    <property type="nucleotide sequence ID" value="NZ_JACYFU010000004.1"/>
</dbReference>